<dbReference type="Pfam" id="PF24877">
    <property type="entry name" value="ILV_EDD_C"/>
    <property type="match status" value="1"/>
</dbReference>
<dbReference type="NCBIfam" id="NF002068">
    <property type="entry name" value="PRK00911.1"/>
    <property type="match status" value="1"/>
</dbReference>
<dbReference type="InterPro" id="IPR050165">
    <property type="entry name" value="DHAD_IlvD/Edd"/>
</dbReference>
<dbReference type="EC" id="4.2.1.9" evidence="14 15"/>
<feature type="binding site" evidence="15">
    <location>
        <position position="51"/>
    </location>
    <ligand>
        <name>[2Fe-2S] cluster</name>
        <dbReference type="ChEBI" id="CHEBI:190135"/>
    </ligand>
</feature>
<keyword evidence="19" id="KW-1185">Reference proteome</keyword>
<keyword evidence="4 15" id="KW-0001">2Fe-2S</keyword>
<evidence type="ECO:0000256" key="15">
    <source>
        <dbReference type="HAMAP-Rule" id="MF_00012"/>
    </source>
</evidence>
<comment type="catalytic activity">
    <reaction evidence="11">
        <text>(2R)-2,3-dihydroxy-3-methylbutanoate = 3-methyl-2-oxobutanoate + H2O</text>
        <dbReference type="Rhea" id="RHEA:24809"/>
        <dbReference type="ChEBI" id="CHEBI:11851"/>
        <dbReference type="ChEBI" id="CHEBI:15377"/>
        <dbReference type="ChEBI" id="CHEBI:49072"/>
        <dbReference type="EC" id="4.2.1.9"/>
    </reaction>
    <physiologicalReaction direction="left-to-right" evidence="11">
        <dbReference type="Rhea" id="RHEA:24810"/>
    </physiologicalReaction>
</comment>
<dbReference type="Pfam" id="PF00920">
    <property type="entry name" value="ILVD_EDD_N"/>
    <property type="match status" value="1"/>
</dbReference>
<dbReference type="InterPro" id="IPR020558">
    <property type="entry name" value="DiOHA_6PGluconate_deHydtase_CS"/>
</dbReference>
<evidence type="ECO:0000313" key="18">
    <source>
        <dbReference type="EMBL" id="MEX6430309.1"/>
    </source>
</evidence>
<evidence type="ECO:0000256" key="8">
    <source>
        <dbReference type="ARBA" id="ARBA00023014"/>
    </source>
</evidence>
<evidence type="ECO:0000256" key="9">
    <source>
        <dbReference type="ARBA" id="ARBA00023239"/>
    </source>
</evidence>
<accession>A0ABV3Y426</accession>
<proteinExistence type="inferred from homology"/>
<feature type="modified residue" description="N6-carboxylysine" evidence="15">
    <location>
        <position position="126"/>
    </location>
</feature>
<keyword evidence="9 15" id="KW-0456">Lyase</keyword>
<feature type="active site" description="Proton acceptor" evidence="15">
    <location>
        <position position="472"/>
    </location>
</feature>
<dbReference type="PANTHER" id="PTHR21000:SF5">
    <property type="entry name" value="DIHYDROXY-ACID DEHYDRATASE, MITOCHONDRIAL"/>
    <property type="match status" value="1"/>
</dbReference>
<dbReference type="Proteomes" id="UP001560267">
    <property type="component" value="Unassembled WGS sequence"/>
</dbReference>
<evidence type="ECO:0000256" key="4">
    <source>
        <dbReference type="ARBA" id="ARBA00022714"/>
    </source>
</evidence>
<evidence type="ECO:0000256" key="7">
    <source>
        <dbReference type="ARBA" id="ARBA00023004"/>
    </source>
</evidence>
<dbReference type="InterPro" id="IPR042096">
    <property type="entry name" value="Dihydro-acid_dehy_C"/>
</dbReference>
<gene>
    <name evidence="15 18" type="primary">ilvD</name>
    <name evidence="18" type="ORF">AB6A68_10770</name>
</gene>
<evidence type="ECO:0000256" key="2">
    <source>
        <dbReference type="ARBA" id="ARBA00006486"/>
    </source>
</evidence>
<dbReference type="HAMAP" id="MF_00012">
    <property type="entry name" value="IlvD"/>
    <property type="match status" value="1"/>
</dbReference>
<feature type="domain" description="Dihydroxy-acid/6-phosphogluconate dehydratase C-terminal" evidence="17">
    <location>
        <begin position="365"/>
        <end position="553"/>
    </location>
</feature>
<sequence>MTVKRPHSHEVTDGPGRAPARAMLRATGFCDADFERPQVGIGSAGNDLTPCNITLHSLADSVAAGVRSAGGVPMQFSTVAISDGIAMGHEGMRASLPSRDLIADSVECAMTAERLDAMVTIAGCDKSLPAMLMAAARLNVASVFLYGGTSQPGRYRDRDVTIQDVFEAVGAQAAGRIAPDELDALERSACPGAGSCAGMYTANTVAAEAEALGMALPGSASPPAGSDDRIRLARASGEAALNLLSQGICARDILTRPAFENAITTVMALGGSTNAVLHLLAIAHEAGVHLEIEDFDRISRRVPHIGDLRPGGRFVMSDLDRVGGVPVVLNILLEAGLLHGETLTVSGATLAENLAAFPRQADGVVVRPIDRALRTDGGLAILYGSLAPQGAVMKLAGIDATRFVGIARVFDNEPAAMSYVTSGQLQPGDAIVVRYEGPRGGPGMPEMLAVTAAVKGSGHGHDVALLTDGRFSGATTGISIGHICPEAAVGGPLALVENGDPIIIDLSARVVDLKVEGGELELRRQRWRAPSLPSGNGFLAKYARLVGAASQGAIVGS</sequence>
<dbReference type="InterPro" id="IPR037237">
    <property type="entry name" value="IlvD/EDD_N"/>
</dbReference>
<feature type="binding site" evidence="15">
    <location>
        <position position="125"/>
    </location>
    <ligand>
        <name>Mg(2+)</name>
        <dbReference type="ChEBI" id="CHEBI:18420"/>
    </ligand>
</feature>
<keyword evidence="8 15" id="KW-0411">Iron-sulfur</keyword>
<comment type="pathway">
    <text evidence="12 15">Amino-acid biosynthesis; L-valine biosynthesis; L-valine from pyruvate: step 3/4.</text>
</comment>
<evidence type="ECO:0000259" key="17">
    <source>
        <dbReference type="Pfam" id="PF24877"/>
    </source>
</evidence>
<dbReference type="InterPro" id="IPR056740">
    <property type="entry name" value="ILV_EDD_C"/>
</dbReference>
<dbReference type="InterPro" id="IPR000581">
    <property type="entry name" value="ILV_EDD_N"/>
</dbReference>
<feature type="binding site" evidence="15">
    <location>
        <position position="83"/>
    </location>
    <ligand>
        <name>Mg(2+)</name>
        <dbReference type="ChEBI" id="CHEBI:18420"/>
    </ligand>
</feature>
<comment type="function">
    <text evidence="15">Functions in the biosynthesis of branched-chain amino acids. Catalyzes the dehydration of (2R,3R)-2,3-dihydroxy-3-methylpentanoate (2,3-dihydroxy-3-methylvalerate) into 2-oxo-3-methylpentanoate (2-oxo-3-methylvalerate) and of (2R)-2,3-dihydroxy-3-methylbutanoate (2,3-dihydroxyisovalerate) into 2-oxo-3-methylbutanoate (2-oxoisovalerate), the penultimate precursor to L-isoleucine and L-valine, respectively.</text>
</comment>
<comment type="caution">
    <text evidence="18">The sequence shown here is derived from an EMBL/GenBank/DDBJ whole genome shotgun (WGS) entry which is preliminary data.</text>
</comment>
<dbReference type="PROSITE" id="PS00886">
    <property type="entry name" value="ILVD_EDD_1"/>
    <property type="match status" value="1"/>
</dbReference>
<evidence type="ECO:0000313" key="19">
    <source>
        <dbReference type="Proteomes" id="UP001560267"/>
    </source>
</evidence>
<evidence type="ECO:0000256" key="13">
    <source>
        <dbReference type="ARBA" id="ARBA00029437"/>
    </source>
</evidence>
<organism evidence="18 19">
    <name type="scientific">Ferrimicrobium acidiphilum</name>
    <dbReference type="NCBI Taxonomy" id="121039"/>
    <lineage>
        <taxon>Bacteria</taxon>
        <taxon>Bacillati</taxon>
        <taxon>Actinomycetota</taxon>
        <taxon>Acidimicrobiia</taxon>
        <taxon>Acidimicrobiales</taxon>
        <taxon>Acidimicrobiaceae</taxon>
        <taxon>Ferrimicrobium</taxon>
    </lineage>
</organism>
<name>A0ABV3Y426_9ACTN</name>
<dbReference type="InterPro" id="IPR004404">
    <property type="entry name" value="DihydroxyA_deHydtase"/>
</dbReference>
<comment type="catalytic activity">
    <reaction evidence="15">
        <text>(2R,3R)-2,3-dihydroxy-3-methylpentanoate = (S)-3-methyl-2-oxopentanoate + H2O</text>
        <dbReference type="Rhea" id="RHEA:27694"/>
        <dbReference type="ChEBI" id="CHEBI:15377"/>
        <dbReference type="ChEBI" id="CHEBI:35146"/>
        <dbReference type="ChEBI" id="CHEBI:49258"/>
        <dbReference type="EC" id="4.2.1.9"/>
    </reaction>
</comment>
<comment type="similarity">
    <text evidence="2 15">Belongs to the IlvD/Edd family.</text>
</comment>
<evidence type="ECO:0000256" key="12">
    <source>
        <dbReference type="ARBA" id="ARBA00029436"/>
    </source>
</evidence>
<reference evidence="18 19" key="1">
    <citation type="submission" date="2024-07" db="EMBL/GenBank/DDBJ databases">
        <title>Draft Genome Sequence of Ferrimicrobium acidiphilum Strain YE2023, Isolated from a Pulp of Bioleach Reactor.</title>
        <authorList>
            <person name="Elkina Y.A."/>
            <person name="Bulaeva A.G."/>
            <person name="Beletsky A.V."/>
            <person name="Mardanov A.V."/>
        </authorList>
    </citation>
    <scope>NUCLEOTIDE SEQUENCE [LARGE SCALE GENOMIC DNA]</scope>
    <source>
        <strain evidence="18 19">YE2023</strain>
    </source>
</reference>
<protein>
    <recommendedName>
        <fullName evidence="14 15">Dihydroxy-acid dehydratase</fullName>
        <shortName evidence="15">DAD</shortName>
        <ecNumber evidence="14 15">4.2.1.9</ecNumber>
    </recommendedName>
</protein>
<dbReference type="PANTHER" id="PTHR21000">
    <property type="entry name" value="DIHYDROXY-ACID DEHYDRATASE DAD"/>
    <property type="match status" value="1"/>
</dbReference>
<comment type="cofactor">
    <cofactor evidence="15">
        <name>[2Fe-2S] cluster</name>
        <dbReference type="ChEBI" id="CHEBI:190135"/>
    </cofactor>
    <text evidence="15">Binds 1 [2Fe-2S] cluster per subunit. This cluster acts as a Lewis acid cofactor.</text>
</comment>
<keyword evidence="5 15" id="KW-0479">Metal-binding</keyword>
<dbReference type="GO" id="GO:0004160">
    <property type="term" value="F:dihydroxy-acid dehydratase activity"/>
    <property type="evidence" value="ECO:0007669"/>
    <property type="project" value="UniProtKB-EC"/>
</dbReference>
<dbReference type="Gene3D" id="3.50.30.80">
    <property type="entry name" value="IlvD/EDD C-terminal domain-like"/>
    <property type="match status" value="1"/>
</dbReference>
<dbReference type="SUPFAM" id="SSF52016">
    <property type="entry name" value="LeuD/IlvD-like"/>
    <property type="match status" value="1"/>
</dbReference>
<dbReference type="RefSeq" id="WP_369084729.1">
    <property type="nucleotide sequence ID" value="NZ_JBFSHR010000046.1"/>
</dbReference>
<comment type="cofactor">
    <cofactor evidence="1 15">
        <name>Mg(2+)</name>
        <dbReference type="ChEBI" id="CHEBI:18420"/>
    </cofactor>
</comment>
<keyword evidence="10 15" id="KW-0100">Branched-chain amino acid biosynthesis</keyword>
<keyword evidence="6 15" id="KW-0460">Magnesium</keyword>
<evidence type="ECO:0000256" key="3">
    <source>
        <dbReference type="ARBA" id="ARBA00022605"/>
    </source>
</evidence>
<evidence type="ECO:0000256" key="5">
    <source>
        <dbReference type="ARBA" id="ARBA00022723"/>
    </source>
</evidence>
<evidence type="ECO:0000256" key="10">
    <source>
        <dbReference type="ARBA" id="ARBA00023304"/>
    </source>
</evidence>
<comment type="subunit">
    <text evidence="15">Homodimer.</text>
</comment>
<dbReference type="PROSITE" id="PS00887">
    <property type="entry name" value="ILVD_EDD_2"/>
    <property type="match status" value="1"/>
</dbReference>
<comment type="caution">
    <text evidence="15">Lacks conserved residue(s) required for the propagation of feature annotation.</text>
</comment>
<dbReference type="EMBL" id="JBFSHR010000046">
    <property type="protein sequence ID" value="MEX6430309.1"/>
    <property type="molecule type" value="Genomic_DNA"/>
</dbReference>
<dbReference type="NCBIfam" id="TIGR00110">
    <property type="entry name" value="ilvD"/>
    <property type="match status" value="1"/>
</dbReference>
<evidence type="ECO:0000256" key="14">
    <source>
        <dbReference type="ARBA" id="ARBA00029490"/>
    </source>
</evidence>
<evidence type="ECO:0000256" key="1">
    <source>
        <dbReference type="ARBA" id="ARBA00001946"/>
    </source>
</evidence>
<feature type="binding site" description="via carbamate group" evidence="15">
    <location>
        <position position="126"/>
    </location>
    <ligand>
        <name>Mg(2+)</name>
        <dbReference type="ChEBI" id="CHEBI:18420"/>
    </ligand>
</feature>
<keyword evidence="3 15" id="KW-0028">Amino-acid biosynthesis</keyword>
<evidence type="ECO:0000256" key="6">
    <source>
        <dbReference type="ARBA" id="ARBA00022842"/>
    </source>
</evidence>
<keyword evidence="7 15" id="KW-0408">Iron</keyword>
<feature type="domain" description="Dihydroxy-acid/6-phosphogluconate dehydratase N-terminal" evidence="16">
    <location>
        <begin position="36"/>
        <end position="353"/>
    </location>
</feature>
<evidence type="ECO:0000259" key="16">
    <source>
        <dbReference type="Pfam" id="PF00920"/>
    </source>
</evidence>
<dbReference type="SUPFAM" id="SSF143975">
    <property type="entry name" value="IlvD/EDD N-terminal domain-like"/>
    <property type="match status" value="1"/>
</dbReference>
<feature type="binding site" evidence="15">
    <location>
        <position position="446"/>
    </location>
    <ligand>
        <name>Mg(2+)</name>
        <dbReference type="ChEBI" id="CHEBI:18420"/>
    </ligand>
</feature>
<comment type="pathway">
    <text evidence="13 15">Amino-acid biosynthesis; L-isoleucine biosynthesis; L-isoleucine from 2-oxobutanoate: step 3/4.</text>
</comment>
<evidence type="ECO:0000256" key="11">
    <source>
        <dbReference type="ARBA" id="ARBA00029304"/>
    </source>
</evidence>